<dbReference type="Pfam" id="PF12804">
    <property type="entry name" value="NTP_transf_3"/>
    <property type="match status" value="1"/>
</dbReference>
<organism evidence="2 3">
    <name type="scientific">Mobilicoccus pelagius NBRC 104925</name>
    <dbReference type="NCBI Taxonomy" id="1089455"/>
    <lineage>
        <taxon>Bacteria</taxon>
        <taxon>Bacillati</taxon>
        <taxon>Actinomycetota</taxon>
        <taxon>Actinomycetes</taxon>
        <taxon>Micrococcales</taxon>
        <taxon>Dermatophilaceae</taxon>
        <taxon>Mobilicoccus</taxon>
    </lineage>
</organism>
<sequence>MPSVDHAVIAAAGFGSRLGRGHPKCLVEFRSRTLLDRQLELLADVPDVRIVVGFQEELVVEHALALRADVTIVRNPAYASTTTLISYEMGARHLASPCLFMDADIVFERESFRRFVARAAEAEGPLVGYTDAKTADAVYVSVVGNAVTGFSRADVTPYEWANLAYLPAHYCEGGNGSVYAHLSKDLPLMGAHIVSHEIDRIEDLDYALTHHPLEGVERQGEAAQRIVESAVVRLARS</sequence>
<gene>
    <name evidence="2" type="ORF">MOPEL_060_00360</name>
</gene>
<dbReference type="EMBL" id="BAFE01000043">
    <property type="protein sequence ID" value="GAB48119.1"/>
    <property type="molecule type" value="Genomic_DNA"/>
</dbReference>
<dbReference type="PANTHER" id="PTHR43777:SF1">
    <property type="entry name" value="MOLYBDENUM COFACTOR CYTIDYLYLTRANSFERASE"/>
    <property type="match status" value="1"/>
</dbReference>
<protein>
    <recommendedName>
        <fullName evidence="1">MobA-like NTP transferase domain-containing protein</fullName>
    </recommendedName>
</protein>
<dbReference type="InterPro" id="IPR029044">
    <property type="entry name" value="Nucleotide-diphossugar_trans"/>
</dbReference>
<dbReference type="STRING" id="1089455.MOPEL_060_00360"/>
<dbReference type="Gene3D" id="3.90.550.10">
    <property type="entry name" value="Spore Coat Polysaccharide Biosynthesis Protein SpsA, Chain A"/>
    <property type="match status" value="1"/>
</dbReference>
<reference evidence="2 3" key="1">
    <citation type="submission" date="2012-02" db="EMBL/GenBank/DDBJ databases">
        <title>Whole genome shotgun sequence of Mobilicoccus pelagius NBRC 104925.</title>
        <authorList>
            <person name="Yoshida Y."/>
            <person name="Hosoyama A."/>
            <person name="Tsuchikane K."/>
            <person name="Katsumata H."/>
            <person name="Yamazaki S."/>
            <person name="Fujita N."/>
        </authorList>
    </citation>
    <scope>NUCLEOTIDE SEQUENCE [LARGE SCALE GENOMIC DNA]</scope>
    <source>
        <strain evidence="2 3">NBRC 104925</strain>
    </source>
</reference>
<proteinExistence type="predicted"/>
<dbReference type="AlphaFoldDB" id="H5UQW1"/>
<evidence type="ECO:0000313" key="3">
    <source>
        <dbReference type="Proteomes" id="UP000004367"/>
    </source>
</evidence>
<keyword evidence="3" id="KW-1185">Reference proteome</keyword>
<dbReference type="PANTHER" id="PTHR43777">
    <property type="entry name" value="MOLYBDENUM COFACTOR CYTIDYLYLTRANSFERASE"/>
    <property type="match status" value="1"/>
</dbReference>
<accession>H5UQW1</accession>
<dbReference type="GO" id="GO:0016779">
    <property type="term" value="F:nucleotidyltransferase activity"/>
    <property type="evidence" value="ECO:0007669"/>
    <property type="project" value="UniProtKB-ARBA"/>
</dbReference>
<dbReference type="SUPFAM" id="SSF53448">
    <property type="entry name" value="Nucleotide-diphospho-sugar transferases"/>
    <property type="match status" value="1"/>
</dbReference>
<evidence type="ECO:0000313" key="2">
    <source>
        <dbReference type="EMBL" id="GAB48119.1"/>
    </source>
</evidence>
<name>H5UQW1_9MICO</name>
<dbReference type="RefSeq" id="WP_009482017.1">
    <property type="nucleotide sequence ID" value="NZ_BAFE01000043.1"/>
</dbReference>
<comment type="caution">
    <text evidence="2">The sequence shown here is derived from an EMBL/GenBank/DDBJ whole genome shotgun (WGS) entry which is preliminary data.</text>
</comment>
<dbReference type="OrthoDB" id="3618661at2"/>
<evidence type="ECO:0000259" key="1">
    <source>
        <dbReference type="Pfam" id="PF12804"/>
    </source>
</evidence>
<dbReference type="eggNOG" id="COG1213">
    <property type="taxonomic scope" value="Bacteria"/>
</dbReference>
<dbReference type="InterPro" id="IPR025877">
    <property type="entry name" value="MobA-like_NTP_Trfase"/>
</dbReference>
<dbReference type="Proteomes" id="UP000004367">
    <property type="component" value="Unassembled WGS sequence"/>
</dbReference>
<feature type="domain" description="MobA-like NTP transferase" evidence="1">
    <location>
        <begin position="7"/>
        <end position="132"/>
    </location>
</feature>